<gene>
    <name evidence="2" type="ORF">SAMN05878281_0496</name>
</gene>
<dbReference type="RefSeq" id="WP_079733824.1">
    <property type="nucleotide sequence ID" value="NZ_LT670848.1"/>
</dbReference>
<accession>A0A1M7ICR7</accession>
<evidence type="ECO:0000313" key="3">
    <source>
        <dbReference type="Proteomes" id="UP000190235"/>
    </source>
</evidence>
<reference evidence="3" key="1">
    <citation type="submission" date="2016-11" db="EMBL/GenBank/DDBJ databases">
        <authorList>
            <person name="Varghese N."/>
            <person name="Submissions S."/>
        </authorList>
    </citation>
    <scope>NUCLEOTIDE SEQUENCE [LARGE SCALE GENOMIC DNA]</scope>
    <source>
        <strain evidence="3">ACAM 48</strain>
    </source>
</reference>
<dbReference type="EMBL" id="LT670848">
    <property type="protein sequence ID" value="SHM38393.1"/>
    <property type="molecule type" value="Genomic_DNA"/>
</dbReference>
<keyword evidence="3" id="KW-1185">Reference proteome</keyword>
<evidence type="ECO:0000259" key="1">
    <source>
        <dbReference type="Pfam" id="PF06114"/>
    </source>
</evidence>
<evidence type="ECO:0000313" key="2">
    <source>
        <dbReference type="EMBL" id="SHM38393.1"/>
    </source>
</evidence>
<dbReference type="OrthoDB" id="9794834at2"/>
<sequence>MKLEHNISRIEYLLELYRLSVEELLNIISEGIKNPITRDDLFSREIKVSTLKKIDKVFNKGLNYYLDPSEPHHSKDASIFFRKDNFNSDLNIGAKKVVNQFEDLKISLSAISKLTDFNLERNFRIYNVQDSPLEVATEVRKVLYPSITARKLRDFLKLLIDSFAESNIMVFEFIETWNKKDKANINGFFLSPNTIVLKRQQKSFRREIFTLVHELGHFLLNEEEIEEVDYKSISKNHLSKIENWCNEFAYYFLVGEYHTEIDNLEKAHANNDYHHNLIDDISRETHLSTLALYTRLLYDNKISQKDYTKIKHEIKLAFQEKVAEENKIKELEKLQGIKRGGSVPKPINSPLFINTLQNALYDGIINEYEFCKKLKIKPEKMEQYI</sequence>
<proteinExistence type="predicted"/>
<dbReference type="AlphaFoldDB" id="A0A1M7ICR7"/>
<dbReference type="STRING" id="143223.SAMN05878281_0496"/>
<dbReference type="Proteomes" id="UP000190235">
    <property type="component" value="Chromosome I"/>
</dbReference>
<dbReference type="InterPro" id="IPR010359">
    <property type="entry name" value="IrrE_HExxH"/>
</dbReference>
<feature type="domain" description="IrrE N-terminal-like" evidence="1">
    <location>
        <begin position="182"/>
        <end position="295"/>
    </location>
</feature>
<organism evidence="2 3">
    <name type="scientific">Salegentibacter salegens</name>
    <dbReference type="NCBI Taxonomy" id="143223"/>
    <lineage>
        <taxon>Bacteria</taxon>
        <taxon>Pseudomonadati</taxon>
        <taxon>Bacteroidota</taxon>
        <taxon>Flavobacteriia</taxon>
        <taxon>Flavobacteriales</taxon>
        <taxon>Flavobacteriaceae</taxon>
        <taxon>Salegentibacter</taxon>
    </lineage>
</organism>
<dbReference type="InterPro" id="IPR052345">
    <property type="entry name" value="Rad_response_metalloprotease"/>
</dbReference>
<dbReference type="PANTHER" id="PTHR43236:SF1">
    <property type="entry name" value="BLL7220 PROTEIN"/>
    <property type="match status" value="1"/>
</dbReference>
<dbReference type="PANTHER" id="PTHR43236">
    <property type="entry name" value="ANTITOXIN HIGA1"/>
    <property type="match status" value="1"/>
</dbReference>
<protein>
    <submittedName>
        <fullName evidence="2">Zn-dependent peptidase ImmA, M78 family</fullName>
    </submittedName>
</protein>
<dbReference type="Pfam" id="PF06114">
    <property type="entry name" value="Peptidase_M78"/>
    <property type="match status" value="1"/>
</dbReference>
<name>A0A1M7ICR7_9FLAO</name>
<dbReference type="Gene3D" id="1.10.10.2910">
    <property type="match status" value="1"/>
</dbReference>